<feature type="domain" description="HD" evidence="1">
    <location>
        <begin position="33"/>
        <end position="139"/>
    </location>
</feature>
<evidence type="ECO:0000259" key="1">
    <source>
        <dbReference type="PROSITE" id="PS51831"/>
    </source>
</evidence>
<dbReference type="SMART" id="SM00471">
    <property type="entry name" value="HDc"/>
    <property type="match status" value="1"/>
</dbReference>
<dbReference type="CDD" id="cd00077">
    <property type="entry name" value="HDc"/>
    <property type="match status" value="1"/>
</dbReference>
<dbReference type="PROSITE" id="PS51831">
    <property type="entry name" value="HD"/>
    <property type="match status" value="1"/>
</dbReference>
<dbReference type="Gene3D" id="1.10.3210.50">
    <property type="match status" value="1"/>
</dbReference>
<gene>
    <name evidence="2" type="ORF">GCM10023095_18970</name>
</gene>
<dbReference type="PANTHER" id="PTHR33594:SF1">
    <property type="entry name" value="HD_PDEASE DOMAIN-CONTAINING PROTEIN"/>
    <property type="match status" value="1"/>
</dbReference>
<keyword evidence="3" id="KW-1185">Reference proteome</keyword>
<accession>A0ABP8Q970</accession>
<dbReference type="PANTHER" id="PTHR33594">
    <property type="entry name" value="SUPERFAMILY HYDROLASE, PUTATIVE (AFU_ORTHOLOGUE AFUA_1G03035)-RELATED"/>
    <property type="match status" value="1"/>
</dbReference>
<dbReference type="Pfam" id="PF01966">
    <property type="entry name" value="HD"/>
    <property type="match status" value="1"/>
</dbReference>
<dbReference type="InterPro" id="IPR003607">
    <property type="entry name" value="HD/PDEase_dom"/>
</dbReference>
<dbReference type="SUPFAM" id="SSF109604">
    <property type="entry name" value="HD-domain/PDEase-like"/>
    <property type="match status" value="1"/>
</dbReference>
<name>A0ABP8Q970_9GAMM</name>
<proteinExistence type="predicted"/>
<comment type="caution">
    <text evidence="2">The sequence shown here is derived from an EMBL/GenBank/DDBJ whole genome shotgun (WGS) entry which is preliminary data.</text>
</comment>
<sequence length="219" mass="25035">MTATQDIRSLTQWQDELERYLEQHHQADDGAHDIAHFRRVWRTARALNAAEGHQADERVLLAAAYLHDIISLPKNHPERHLSSRLAAREAERILAELSFPASLLPAVSHAIEAHSFSANLPAQSLEAKLIQDADRMEALGAIGLARVFYTSGRMGRDLFDPYDPLAERRPLDDLQYALDHFFVKLYKVADSMQTEAGRQLARQRRRYLEEYVEQLLGEL</sequence>
<reference evidence="3" key="1">
    <citation type="journal article" date="2019" name="Int. J. Syst. Evol. Microbiol.">
        <title>The Global Catalogue of Microorganisms (GCM) 10K type strain sequencing project: providing services to taxonomists for standard genome sequencing and annotation.</title>
        <authorList>
            <consortium name="The Broad Institute Genomics Platform"/>
            <consortium name="The Broad Institute Genome Sequencing Center for Infectious Disease"/>
            <person name="Wu L."/>
            <person name="Ma J."/>
        </authorList>
    </citation>
    <scope>NUCLEOTIDE SEQUENCE [LARGE SCALE GENOMIC DNA]</scope>
    <source>
        <strain evidence="3">JCM 32226</strain>
    </source>
</reference>
<evidence type="ECO:0000313" key="2">
    <source>
        <dbReference type="EMBL" id="GAA4499211.1"/>
    </source>
</evidence>
<dbReference type="RefSeq" id="WP_345012400.1">
    <property type="nucleotide sequence ID" value="NZ_BAABFC010000012.1"/>
</dbReference>
<dbReference type="InterPro" id="IPR006674">
    <property type="entry name" value="HD_domain"/>
</dbReference>
<dbReference type="EMBL" id="BAABFC010000012">
    <property type="protein sequence ID" value="GAA4499211.1"/>
    <property type="molecule type" value="Genomic_DNA"/>
</dbReference>
<protein>
    <submittedName>
        <fullName evidence="2">Phosphohydrolase</fullName>
    </submittedName>
</protein>
<dbReference type="NCBIfam" id="NF007515">
    <property type="entry name" value="PRK10119.1"/>
    <property type="match status" value="1"/>
</dbReference>
<dbReference type="Proteomes" id="UP001501321">
    <property type="component" value="Unassembled WGS sequence"/>
</dbReference>
<organism evidence="2 3">
    <name type="scientific">Pseudaeromonas paramecii</name>
    <dbReference type="NCBI Taxonomy" id="2138166"/>
    <lineage>
        <taxon>Bacteria</taxon>
        <taxon>Pseudomonadati</taxon>
        <taxon>Pseudomonadota</taxon>
        <taxon>Gammaproteobacteria</taxon>
        <taxon>Aeromonadales</taxon>
        <taxon>Aeromonadaceae</taxon>
        <taxon>Pseudaeromonas</taxon>
    </lineage>
</organism>
<evidence type="ECO:0000313" key="3">
    <source>
        <dbReference type="Proteomes" id="UP001501321"/>
    </source>
</evidence>